<evidence type="ECO:0000313" key="3">
    <source>
        <dbReference type="Proteomes" id="UP000297872"/>
    </source>
</evidence>
<organism evidence="2 3">
    <name type="scientific">Segatella hominis</name>
    <dbReference type="NCBI Taxonomy" id="2518605"/>
    <lineage>
        <taxon>Bacteria</taxon>
        <taxon>Pseudomonadati</taxon>
        <taxon>Bacteroidota</taxon>
        <taxon>Bacteroidia</taxon>
        <taxon>Bacteroidales</taxon>
        <taxon>Prevotellaceae</taxon>
        <taxon>Segatella</taxon>
    </lineage>
</organism>
<evidence type="ECO:0000256" key="1">
    <source>
        <dbReference type="SAM" id="Phobius"/>
    </source>
</evidence>
<comment type="caution">
    <text evidence="2">The sequence shown here is derived from an EMBL/GenBank/DDBJ whole genome shotgun (WGS) entry which is preliminary data.</text>
</comment>
<keyword evidence="1" id="KW-1133">Transmembrane helix</keyword>
<name>A0A4Y8VVI3_9BACT</name>
<keyword evidence="1" id="KW-0472">Membrane</keyword>
<keyword evidence="3" id="KW-1185">Reference proteome</keyword>
<proteinExistence type="predicted"/>
<keyword evidence="1" id="KW-0812">Transmembrane</keyword>
<dbReference type="Proteomes" id="UP000297872">
    <property type="component" value="Unassembled WGS sequence"/>
</dbReference>
<reference evidence="2 3" key="1">
    <citation type="submission" date="2019-02" db="EMBL/GenBank/DDBJ databases">
        <title>Draft Genome Sequence of the Prevotella sp. BCRC 81118, Isolated from Human Feces.</title>
        <authorList>
            <person name="Huang C.-H."/>
        </authorList>
    </citation>
    <scope>NUCLEOTIDE SEQUENCE [LARGE SCALE GENOMIC DNA]</scope>
    <source>
        <strain evidence="2 3">BCRC 81118</strain>
    </source>
</reference>
<evidence type="ECO:0000313" key="2">
    <source>
        <dbReference type="EMBL" id="TFH84447.1"/>
    </source>
</evidence>
<dbReference type="RefSeq" id="WP_134842476.1">
    <property type="nucleotide sequence ID" value="NZ_SGVY01000002.1"/>
</dbReference>
<gene>
    <name evidence="2" type="ORF">EXN75_01195</name>
</gene>
<protein>
    <submittedName>
        <fullName evidence="2">Uncharacterized protein</fullName>
    </submittedName>
</protein>
<dbReference type="GeneID" id="302993909"/>
<accession>A0A4Y8VVI3</accession>
<dbReference type="EMBL" id="SGVY01000002">
    <property type="protein sequence ID" value="TFH84447.1"/>
    <property type="molecule type" value="Genomic_DNA"/>
</dbReference>
<dbReference type="AlphaFoldDB" id="A0A4Y8VVI3"/>
<feature type="transmembrane region" description="Helical" evidence="1">
    <location>
        <begin position="12"/>
        <end position="35"/>
    </location>
</feature>
<sequence>MQKIGMKRSLNILMALMLSFMVVYLSVGTTVMHCLRSDKVMVGMMADCCVGHDCCQGKLGAQVKKHCMNVRQVKLSPTVSVQHMDFDTAPVFAGIVPALWQTLSRPVISSIQKARYWNQNVPHSPPRAYLALLNTLII</sequence>